<evidence type="ECO:0000256" key="7">
    <source>
        <dbReference type="SAM" id="Phobius"/>
    </source>
</evidence>
<dbReference type="STRING" id="3871.A0A4P1QP43"/>
<dbReference type="Gramene" id="OIV91519">
    <property type="protein sequence ID" value="OIV91519"/>
    <property type="gene ID" value="TanjilG_08931"/>
</dbReference>
<dbReference type="KEGG" id="lang:109333745"/>
<keyword evidence="9" id="KW-1185">Reference proteome</keyword>
<organism evidence="8 9">
    <name type="scientific">Lupinus angustifolius</name>
    <name type="common">Narrow-leaved blue lupine</name>
    <dbReference type="NCBI Taxonomy" id="3871"/>
    <lineage>
        <taxon>Eukaryota</taxon>
        <taxon>Viridiplantae</taxon>
        <taxon>Streptophyta</taxon>
        <taxon>Embryophyta</taxon>
        <taxon>Tracheophyta</taxon>
        <taxon>Spermatophyta</taxon>
        <taxon>Magnoliopsida</taxon>
        <taxon>eudicotyledons</taxon>
        <taxon>Gunneridae</taxon>
        <taxon>Pentapetalae</taxon>
        <taxon>rosids</taxon>
        <taxon>fabids</taxon>
        <taxon>Fabales</taxon>
        <taxon>Fabaceae</taxon>
        <taxon>Papilionoideae</taxon>
        <taxon>50 kb inversion clade</taxon>
        <taxon>genistoids sensu lato</taxon>
        <taxon>core genistoids</taxon>
        <taxon>Genisteae</taxon>
        <taxon>Lupinus</taxon>
    </lineage>
</organism>
<name>A0A4P1QP43_LUPAN</name>
<evidence type="ECO:0000256" key="1">
    <source>
        <dbReference type="ARBA" id="ARBA00004141"/>
    </source>
</evidence>
<feature type="region of interest" description="Disordered" evidence="6">
    <location>
        <begin position="1"/>
        <end position="28"/>
    </location>
</feature>
<feature type="transmembrane region" description="Helical" evidence="7">
    <location>
        <begin position="142"/>
        <end position="160"/>
    </location>
</feature>
<dbReference type="GO" id="GO:0016020">
    <property type="term" value="C:membrane"/>
    <property type="evidence" value="ECO:0007669"/>
    <property type="project" value="UniProtKB-SubCell"/>
</dbReference>
<evidence type="ECO:0000256" key="3">
    <source>
        <dbReference type="ARBA" id="ARBA00022692"/>
    </source>
</evidence>
<dbReference type="GO" id="GO:0005737">
    <property type="term" value="C:cytoplasm"/>
    <property type="evidence" value="ECO:0007669"/>
    <property type="project" value="UniProtKB-ARBA"/>
</dbReference>
<gene>
    <name evidence="8" type="ORF">TanjilG_08931</name>
</gene>
<accession>A0A4P1QP43</accession>
<dbReference type="InterPro" id="IPR007770">
    <property type="entry name" value="DMP"/>
</dbReference>
<evidence type="ECO:0000313" key="9">
    <source>
        <dbReference type="Proteomes" id="UP000188354"/>
    </source>
</evidence>
<dbReference type="Pfam" id="PF05078">
    <property type="entry name" value="DUF679"/>
    <property type="match status" value="1"/>
</dbReference>
<dbReference type="PANTHER" id="PTHR31621">
    <property type="entry name" value="PROTEIN DMP3"/>
    <property type="match status" value="1"/>
</dbReference>
<evidence type="ECO:0000256" key="2">
    <source>
        <dbReference type="ARBA" id="ARBA00008707"/>
    </source>
</evidence>
<evidence type="ECO:0000256" key="5">
    <source>
        <dbReference type="ARBA" id="ARBA00023136"/>
    </source>
</evidence>
<keyword evidence="4 7" id="KW-1133">Transmembrane helix</keyword>
<feature type="transmembrane region" description="Helical" evidence="7">
    <location>
        <begin position="180"/>
        <end position="199"/>
    </location>
</feature>
<feature type="transmembrane region" description="Helical" evidence="7">
    <location>
        <begin position="48"/>
        <end position="67"/>
    </location>
</feature>
<feature type="transmembrane region" description="Helical" evidence="7">
    <location>
        <begin position="79"/>
        <end position="97"/>
    </location>
</feature>
<comment type="similarity">
    <text evidence="2">Belongs to the plant DMP1 protein family.</text>
</comment>
<evidence type="ECO:0008006" key="10">
    <source>
        <dbReference type="Google" id="ProtNLM"/>
    </source>
</evidence>
<comment type="subcellular location">
    <subcellularLocation>
        <location evidence="1">Membrane</location>
        <topology evidence="1">Multi-pass membrane protein</topology>
    </subcellularLocation>
</comment>
<keyword evidence="5 7" id="KW-0472">Membrane</keyword>
<dbReference type="AlphaFoldDB" id="A0A4P1QP43"/>
<dbReference type="PANTHER" id="PTHR31621:SF1">
    <property type="entry name" value="PROTEIN DMP5"/>
    <property type="match status" value="1"/>
</dbReference>
<dbReference type="OrthoDB" id="525686at2759"/>
<sequence>MSSVRQRSVASTSTSSTPPSQQQQQQVEPSLSLSQRALSQTLTSTANLANLLPTGTLLAFQLLTPVFTNNGSCDSVTHILTIILFSILSFSCFIACFTDTVNTSDGKVYHGVATFNGLWLFDYYPELTASELPDLRKYKVRLIDWVHAVLSVLVFCVVALKDKNVLSCFYPKPEHETEEVLDIVPLGVGTICTLLFLIFPTTRHGIGFPITPPNPNPKAN</sequence>
<evidence type="ECO:0000256" key="4">
    <source>
        <dbReference type="ARBA" id="ARBA00022989"/>
    </source>
</evidence>
<dbReference type="EMBL" id="CM007379">
    <property type="protein sequence ID" value="OIV91519.1"/>
    <property type="molecule type" value="Genomic_DNA"/>
</dbReference>
<evidence type="ECO:0000313" key="8">
    <source>
        <dbReference type="EMBL" id="OIV91519.1"/>
    </source>
</evidence>
<dbReference type="Proteomes" id="UP000188354">
    <property type="component" value="Chromosome LG19"/>
</dbReference>
<reference evidence="8 9" key="1">
    <citation type="journal article" date="2017" name="Plant Biotechnol. J.">
        <title>A comprehensive draft genome sequence for lupin (Lupinus angustifolius), an emerging health food: insights into plant-microbe interactions and legume evolution.</title>
        <authorList>
            <person name="Hane J.K."/>
            <person name="Ming Y."/>
            <person name="Kamphuis L.G."/>
            <person name="Nelson M.N."/>
            <person name="Garg G."/>
            <person name="Atkins C.A."/>
            <person name="Bayer P.E."/>
            <person name="Bravo A."/>
            <person name="Bringans S."/>
            <person name="Cannon S."/>
            <person name="Edwards D."/>
            <person name="Foley R."/>
            <person name="Gao L.L."/>
            <person name="Harrison M.J."/>
            <person name="Huang W."/>
            <person name="Hurgobin B."/>
            <person name="Li S."/>
            <person name="Liu C.W."/>
            <person name="McGrath A."/>
            <person name="Morahan G."/>
            <person name="Murray J."/>
            <person name="Weller J."/>
            <person name="Jian J."/>
            <person name="Singh K.B."/>
        </authorList>
    </citation>
    <scope>NUCLEOTIDE SEQUENCE [LARGE SCALE GENOMIC DNA]</scope>
    <source>
        <strain evidence="9">cv. Tanjil</strain>
        <tissue evidence="8">Whole plant</tissue>
    </source>
</reference>
<protein>
    <recommendedName>
        <fullName evidence="10">DUF679 domain membrane protein</fullName>
    </recommendedName>
</protein>
<keyword evidence="3 7" id="KW-0812">Transmembrane</keyword>
<proteinExistence type="inferred from homology"/>
<dbReference type="GO" id="GO:0010256">
    <property type="term" value="P:endomembrane system organization"/>
    <property type="evidence" value="ECO:0007669"/>
    <property type="project" value="TreeGrafter"/>
</dbReference>
<evidence type="ECO:0000256" key="6">
    <source>
        <dbReference type="SAM" id="MobiDB-lite"/>
    </source>
</evidence>